<evidence type="ECO:0000256" key="1">
    <source>
        <dbReference type="SAM" id="Phobius"/>
    </source>
</evidence>
<feature type="transmembrane region" description="Helical" evidence="1">
    <location>
        <begin position="16"/>
        <end position="37"/>
    </location>
</feature>
<accession>A0AA88F2N1</accession>
<sequence>MLIHNWRQVLKRAWSVRLIVIAALLSGIEAMLPFIALPIPAGLFAGLTLLVTAAAFVARILAQKEVGDADQ</sequence>
<dbReference type="Pfam" id="PF25612">
    <property type="entry name" value="DUF7940"/>
    <property type="match status" value="1"/>
</dbReference>
<proteinExistence type="predicted"/>
<dbReference type="Proteomes" id="UP000473658">
    <property type="component" value="Unassembled WGS sequence"/>
</dbReference>
<gene>
    <name evidence="2" type="ORF">DXM27_03675</name>
</gene>
<dbReference type="InterPro" id="IPR057700">
    <property type="entry name" value="DUF7940"/>
</dbReference>
<dbReference type="EMBL" id="QRFF01000001">
    <property type="protein sequence ID" value="KAA3504350.1"/>
    <property type="molecule type" value="Genomic_DNA"/>
</dbReference>
<evidence type="ECO:0000313" key="3">
    <source>
        <dbReference type="Proteomes" id="UP000473658"/>
    </source>
</evidence>
<name>A0AA88F2N1_RHIRH</name>
<dbReference type="RefSeq" id="WP_149897804.1">
    <property type="nucleotide sequence ID" value="NZ_QRFF01000001.1"/>
</dbReference>
<protein>
    <submittedName>
        <fullName evidence="2">Uncharacterized protein</fullName>
    </submittedName>
</protein>
<keyword evidence="1" id="KW-0472">Membrane</keyword>
<organism evidence="2 3">
    <name type="scientific">Rhizobium rhizogenes</name>
    <name type="common">Agrobacterium rhizogenes</name>
    <dbReference type="NCBI Taxonomy" id="359"/>
    <lineage>
        <taxon>Bacteria</taxon>
        <taxon>Pseudomonadati</taxon>
        <taxon>Pseudomonadota</taxon>
        <taxon>Alphaproteobacteria</taxon>
        <taxon>Hyphomicrobiales</taxon>
        <taxon>Rhizobiaceae</taxon>
        <taxon>Rhizobium/Agrobacterium group</taxon>
        <taxon>Rhizobium</taxon>
    </lineage>
</organism>
<keyword evidence="1" id="KW-0812">Transmembrane</keyword>
<comment type="caution">
    <text evidence="2">The sequence shown here is derived from an EMBL/GenBank/DDBJ whole genome shotgun (WGS) entry which is preliminary data.</text>
</comment>
<keyword evidence="1" id="KW-1133">Transmembrane helix</keyword>
<evidence type="ECO:0000313" key="2">
    <source>
        <dbReference type="EMBL" id="KAA3504350.1"/>
    </source>
</evidence>
<dbReference type="AlphaFoldDB" id="A0AA88F2N1"/>
<reference evidence="2 3" key="1">
    <citation type="submission" date="2018-08" db="EMBL/GenBank/DDBJ databases">
        <title>Crown Gall in kiwifruit.</title>
        <authorList>
            <person name="Visnovsky S.B."/>
            <person name="Pitman A.R."/>
        </authorList>
    </citation>
    <scope>NUCLEOTIDE SEQUENCE [LARGE SCALE GENOMIC DNA]</scope>
    <source>
        <strain evidence="2 3">SBV_302_78_2</strain>
    </source>
</reference>
<feature type="transmembrane region" description="Helical" evidence="1">
    <location>
        <begin position="43"/>
        <end position="62"/>
    </location>
</feature>